<name>A0AAU2UWP8_9ACTN</name>
<dbReference type="GO" id="GO:0003677">
    <property type="term" value="F:DNA binding"/>
    <property type="evidence" value="ECO:0007669"/>
    <property type="project" value="UniProtKB-KW"/>
</dbReference>
<keyword evidence="1" id="KW-0238">DNA-binding</keyword>
<dbReference type="PANTHER" id="PTHR38479:SF2">
    <property type="entry name" value="WINGED HELIX DNA-BINDING DOMAIN-CONTAINING PROTEIN"/>
    <property type="match status" value="1"/>
</dbReference>
<sequence>MTKARRKITAEERRARLGARHLLAPVARAATPEAVAEAVLGLHATDPASVYLSVAARLKDPSAADLERALYEDHTLVRMLCMRRTMFVVPRELAPVVDASTARAVAARERRNLAKVIREQLGFDERWFAATEAAVLAALQRRGEATAAQLADDVPDLKAQIVQSEGKPYEARPRITSRFLGVMAAESRIRRGRPLGTWASSQYRWIPAEPHPDLPVDEAKAQLAARYLAAFGPAATEDVKWWTGWTLTDTRKALARTEAVDVDLDSGPGHALPAHLEAPAEPEPWAALLPALDPTPMGWRHRDWYLDADHQAELFDTNGNIGPSVWWNGRVVGGWAQRADGSVVTEILARAGVGRDAHAAIDAEAARLAAFFGDVRIKPSFRTPLERRLAT</sequence>
<dbReference type="AlphaFoldDB" id="A0AAU2UWP8"/>
<evidence type="ECO:0000313" key="1">
    <source>
        <dbReference type="EMBL" id="WTW59552.1"/>
    </source>
</evidence>
<protein>
    <submittedName>
        <fullName evidence="1">Winged helix DNA-binding domain-containing protein</fullName>
    </submittedName>
</protein>
<gene>
    <name evidence="1" type="ORF">OG549_02175</name>
</gene>
<dbReference type="InterPro" id="IPR009351">
    <property type="entry name" value="AlkZ-like"/>
</dbReference>
<accession>A0AAU2UWP8</accession>
<reference evidence="1" key="1">
    <citation type="submission" date="2022-10" db="EMBL/GenBank/DDBJ databases">
        <title>The complete genomes of actinobacterial strains from the NBC collection.</title>
        <authorList>
            <person name="Joergensen T.S."/>
            <person name="Alvarez Arevalo M."/>
            <person name="Sterndorff E.B."/>
            <person name="Faurdal D."/>
            <person name="Vuksanovic O."/>
            <person name="Mourched A.-S."/>
            <person name="Charusanti P."/>
            <person name="Shaw S."/>
            <person name="Blin K."/>
            <person name="Weber T."/>
        </authorList>
    </citation>
    <scope>NUCLEOTIDE SEQUENCE</scope>
    <source>
        <strain evidence="1">NBC_00003</strain>
    </source>
</reference>
<dbReference type="PANTHER" id="PTHR38479">
    <property type="entry name" value="LMO0824 PROTEIN"/>
    <property type="match status" value="1"/>
</dbReference>
<dbReference type="EMBL" id="CP108318">
    <property type="protein sequence ID" value="WTW59552.1"/>
    <property type="molecule type" value="Genomic_DNA"/>
</dbReference>
<proteinExistence type="predicted"/>
<organism evidence="1">
    <name type="scientific">Streptomyces sp. NBC_00003</name>
    <dbReference type="NCBI Taxonomy" id="2903608"/>
    <lineage>
        <taxon>Bacteria</taxon>
        <taxon>Bacillati</taxon>
        <taxon>Actinomycetota</taxon>
        <taxon>Actinomycetes</taxon>
        <taxon>Kitasatosporales</taxon>
        <taxon>Streptomycetaceae</taxon>
        <taxon>Streptomyces</taxon>
    </lineage>
</organism>
<dbReference type="Pfam" id="PF06224">
    <property type="entry name" value="AlkZ-like"/>
    <property type="match status" value="1"/>
</dbReference>